<dbReference type="KEGG" id="vg:29125119"/>
<dbReference type="EMBL" id="KU963248">
    <property type="protein sequence ID" value="AMS02701.1"/>
    <property type="molecule type" value="Genomic_DNA"/>
</dbReference>
<gene>
    <name evidence="1" type="primary">157</name>
    <name evidence="1" type="ORF">SEA_YVONNETASTIC_157</name>
</gene>
<reference evidence="2" key="1">
    <citation type="submission" date="2016-03" db="EMBL/GenBank/DDBJ databases">
        <authorList>
            <person name="Ploux O."/>
        </authorList>
    </citation>
    <scope>NUCLEOTIDE SEQUENCE [LARGE SCALE GENOMIC DNA]</scope>
</reference>
<name>A0A142K9B8_9CAUD</name>
<dbReference type="RefSeq" id="YP_009301211.1">
    <property type="nucleotide sequence ID" value="NC_031230.1"/>
</dbReference>
<keyword evidence="2" id="KW-1185">Reference proteome</keyword>
<protein>
    <submittedName>
        <fullName evidence="1">Uncharacterized protein</fullName>
    </submittedName>
</protein>
<evidence type="ECO:0000313" key="1">
    <source>
        <dbReference type="EMBL" id="AMS02701.1"/>
    </source>
</evidence>
<proteinExistence type="predicted"/>
<organism evidence="1 2">
    <name type="scientific">Gordonia phage Yvonnetastic</name>
    <dbReference type="NCBI Taxonomy" id="1821566"/>
    <lineage>
        <taxon>Viruses</taxon>
        <taxon>Duplodnaviria</taxon>
        <taxon>Heunggongvirae</taxon>
        <taxon>Uroviricota</taxon>
        <taxon>Caudoviricetes</taxon>
        <taxon>Yvonnevirus</taxon>
        <taxon>Yvonnevirus yvonnetastic</taxon>
        <taxon>Gordonia virus Yvonnetastic</taxon>
    </lineage>
</organism>
<dbReference type="GeneID" id="29125119"/>
<accession>A0A142K9B8</accession>
<evidence type="ECO:0000313" key="2">
    <source>
        <dbReference type="Proteomes" id="UP000201371"/>
    </source>
</evidence>
<sequence length="70" mass="7994">MGYAYFAEQLELINKVTKFLNSTDLDNSFSVGLQVRLVDWGSGDAELIGEWSDEIGSDCWSYEEKWNPKP</sequence>
<dbReference type="Proteomes" id="UP000201371">
    <property type="component" value="Segment"/>
</dbReference>